<evidence type="ECO:0000259" key="14">
    <source>
        <dbReference type="PROSITE" id="PS50067"/>
    </source>
</evidence>
<feature type="binding site" evidence="11">
    <location>
        <begin position="84"/>
        <end position="91"/>
    </location>
    <ligand>
        <name>ATP</name>
        <dbReference type="ChEBI" id="CHEBI:30616"/>
    </ligand>
</feature>
<feature type="coiled-coil region" evidence="12">
    <location>
        <begin position="859"/>
        <end position="971"/>
    </location>
</feature>
<evidence type="ECO:0000256" key="5">
    <source>
        <dbReference type="ARBA" id="ARBA00022737"/>
    </source>
</evidence>
<feature type="compositionally biased region" description="Polar residues" evidence="13">
    <location>
        <begin position="567"/>
        <end position="587"/>
    </location>
</feature>
<sequence>MTSTAVRVALRVRPLTQKEQYSNCTECISFIPNQPQILIGKDHSFTYDYVFDTNSIQQSIYETSVVPLAEKFVDGFNATILAYGQTGSGKTFSMGTALDENTDSEQQGVVPRFIYDLFKRLDDKKQSQKVQEYQVYVSFLELYNEDFVDLLNAYSQTHNRKRSNSVSHFAPPPCEVQIREDVHGQIYWSGVREEPCSNPDELLRYLTKGSLCRTTGSTDMNSVSSRSHAIFSVILKQKVPNASNDDITNEQDQTVPSSESKNNNTIVSKFHFVDLAGSERLKRTKAEGNRAREGISINSGLLALGNVISALGDDSRRSVHIPYRDSKLTRLLQDSLGGNSQTLMMACVSPSDSNFLETLSTLKYANRARNIKNKVTINQEFAGSSVEVNQLRSQVARLKLELSALRANSSSSAGGIKSTTNGNVSSSDMMINNMLYNNENAGGGSTTAAKALKEEIDRLKARVRSMSDDICRITTERDSLQMERELAQHMSSEEWPNLMEQLQRRPSSTSLMDQAMPISSLPIINQYQKTIQDLRNELTDTQERLAFSESIRAPLMHAMAIPPSANATPHTSFRTHYQQEQQHSSTTNRRRGISKKRRNLNGSTTTSRNVTFRSTRRSKVPNMPNLVKAATEMQDVHDKKSNNVNNNDDQDIQEWLKTTIGSIQASESSGLRVDAKNSILNARLQIDKALQVLDEFKMKEPEPEADQIEYDCDLLNDDELFIKLQSDDIQSLFGDIEEQETKTTEDDETSAKTPRYRMPSTETLMTDDNDFAEFYENNPQLHRMLDQIQSDIQVNEDLVLQLEKTEVEYSQMRKKFEKKLYSLRDEILNLRQQQQQKKEALAVPAPSTTAAAYNMSSIRHAYEAKMKNLMSQLSELRRKYTQTSSTIQSSRNQNESMLRALRVNVESLKVEKRRMIKRMKDEAERVKEKLHNHEREIQQLRRKQMKDNEIKKKLEREVKQMQLVIGKKTDESVVTAEKLKSLVKILKKAVREGGVLDEKLLASCGSLLDIGSALVQSSHVGRMSRNRRNNGSGRTNRRRQQQYQGVPAEVRAAKKKALLDNSLYQLIQGKQAVEEMKQLLAKRNDLSQRKIEYLSERELLVLDQDTKDLSSIDNAFRQVIDENIETVEAEISYINARIHAIHNDAAAEIMQEDENDEEIIDMSSISKKRVTFVETNNAEAEQEEDDWHDMDALEERYSLPASAGPEQSLEMISKIFRSLADDEARYVMETIIDDIVLLRMEEHNNKMSIQQLEKSTQDLRRTLIVMKKAAIDTTIENEKKLKRLSLQQHGGIASIGNTGGSRRTSMSREYSSSKMSCRSSPTNEDSSDADSAIDLHNEDQYQHVETMFEKIYTDGLNGKVPTYDYGVAMAEATSPVIMAENELSPYLRPHPVTASVGVKNTSGKSSVVQAPMKPSTSPLVSRRRDSMSSPEQFLLQFLQTPKDVRPAPPSSPLMKPAEFARYQQDRESSTNSSVRNNRNIPPNIPRRSSLQSDNGSYCSIYSSNHGYSQQMIRASSGSKLSSVAPNELTSTNAAQPPQPPTTILNRRRAFSFQQPPSPTPNAAPTPTMRRRSLLRELTNNEIDQVSINSNNNKQQQQQNYYNNDYSNHGTALIPTFSSNNYGINYNQQQSSNSNSNNNNNNVRPHSVLALHAAAAASTPRPTSKATVYPNARRESPNNSFELRKSAAANNVFDRLSSGHTHASHAKKRLGSYRYSSSSIDELRMQWADELSERNEE</sequence>
<accession>A0A8H7R2R3</accession>
<feature type="region of interest" description="Disordered" evidence="13">
    <location>
        <begin position="1462"/>
        <end position="1495"/>
    </location>
</feature>
<evidence type="ECO:0000313" key="15">
    <source>
        <dbReference type="EMBL" id="KAG2202825.1"/>
    </source>
</evidence>
<dbReference type="CDD" id="cd01372">
    <property type="entry name" value="KISc_KIF4"/>
    <property type="match status" value="1"/>
</dbReference>
<comment type="similarity">
    <text evidence="11">Belongs to the TRAFAC class myosin-kinesin ATPase superfamily. Kinesin family.</text>
</comment>
<feature type="compositionally biased region" description="Low complexity" evidence="13">
    <location>
        <begin position="1301"/>
        <end position="1320"/>
    </location>
</feature>
<feature type="region of interest" description="Disordered" evidence="13">
    <location>
        <begin position="1518"/>
        <end position="1542"/>
    </location>
</feature>
<reference evidence="15" key="1">
    <citation type="submission" date="2020-12" db="EMBL/GenBank/DDBJ databases">
        <title>Metabolic potential, ecology and presence of endohyphal bacteria is reflected in genomic diversity of Mucoromycotina.</title>
        <authorList>
            <person name="Muszewska A."/>
            <person name="Okrasinska A."/>
            <person name="Steczkiewicz K."/>
            <person name="Drgas O."/>
            <person name="Orlowska M."/>
            <person name="Perlinska-Lenart U."/>
            <person name="Aleksandrzak-Piekarczyk T."/>
            <person name="Szatraj K."/>
            <person name="Zielenkiewicz U."/>
            <person name="Pilsyk S."/>
            <person name="Malc E."/>
            <person name="Mieczkowski P."/>
            <person name="Kruszewska J.S."/>
            <person name="Biernat P."/>
            <person name="Pawlowska J."/>
        </authorList>
    </citation>
    <scope>NUCLEOTIDE SEQUENCE</scope>
    <source>
        <strain evidence="15">CBS 226.32</strain>
    </source>
</reference>
<organism evidence="15 16">
    <name type="scientific">Mucor plumbeus</name>
    <dbReference type="NCBI Taxonomy" id="97098"/>
    <lineage>
        <taxon>Eukaryota</taxon>
        <taxon>Fungi</taxon>
        <taxon>Fungi incertae sedis</taxon>
        <taxon>Mucoromycota</taxon>
        <taxon>Mucoromycotina</taxon>
        <taxon>Mucoromycetes</taxon>
        <taxon>Mucorales</taxon>
        <taxon>Mucorineae</taxon>
        <taxon>Mucoraceae</taxon>
        <taxon>Mucor</taxon>
    </lineage>
</organism>
<dbReference type="Pfam" id="PF00225">
    <property type="entry name" value="Kinesin"/>
    <property type="match status" value="1"/>
</dbReference>
<evidence type="ECO:0000256" key="1">
    <source>
        <dbReference type="ARBA" id="ARBA00004245"/>
    </source>
</evidence>
<dbReference type="InterPro" id="IPR027417">
    <property type="entry name" value="P-loop_NTPase"/>
</dbReference>
<dbReference type="InterPro" id="IPR019821">
    <property type="entry name" value="Kinesin_motor_CS"/>
</dbReference>
<keyword evidence="16" id="KW-1185">Reference proteome</keyword>
<feature type="compositionally biased region" description="Polar residues" evidence="13">
    <location>
        <begin position="1518"/>
        <end position="1532"/>
    </location>
</feature>
<dbReference type="Proteomes" id="UP000650833">
    <property type="component" value="Unassembled WGS sequence"/>
</dbReference>
<dbReference type="FunFam" id="3.40.850.10:FF:000011">
    <property type="entry name" value="Kinesin family member 21A"/>
    <property type="match status" value="1"/>
</dbReference>
<feature type="region of interest" description="Disordered" evidence="13">
    <location>
        <begin position="1019"/>
        <end position="1046"/>
    </location>
</feature>
<dbReference type="GO" id="GO:0005524">
    <property type="term" value="F:ATP binding"/>
    <property type="evidence" value="ECO:0007669"/>
    <property type="project" value="UniProtKB-UniRule"/>
</dbReference>
<dbReference type="GO" id="GO:0008017">
    <property type="term" value="F:microtubule binding"/>
    <property type="evidence" value="ECO:0007669"/>
    <property type="project" value="InterPro"/>
</dbReference>
<feature type="domain" description="Kinesin motor" evidence="14">
    <location>
        <begin position="5"/>
        <end position="371"/>
    </location>
</feature>
<dbReference type="SMART" id="SM00129">
    <property type="entry name" value="KISc"/>
    <property type="match status" value="1"/>
</dbReference>
<dbReference type="PROSITE" id="PS00411">
    <property type="entry name" value="KINESIN_MOTOR_1"/>
    <property type="match status" value="1"/>
</dbReference>
<feature type="region of interest" description="Disordered" evidence="13">
    <location>
        <begin position="1621"/>
        <end position="1679"/>
    </location>
</feature>
<evidence type="ECO:0000256" key="7">
    <source>
        <dbReference type="ARBA" id="ARBA00022840"/>
    </source>
</evidence>
<evidence type="ECO:0000256" key="2">
    <source>
        <dbReference type="ARBA" id="ARBA00022490"/>
    </source>
</evidence>
<evidence type="ECO:0000256" key="6">
    <source>
        <dbReference type="ARBA" id="ARBA00022741"/>
    </source>
</evidence>
<feature type="region of interest" description="Disordered" evidence="13">
    <location>
        <begin position="1402"/>
        <end position="1426"/>
    </location>
</feature>
<dbReference type="PRINTS" id="PR00380">
    <property type="entry name" value="KINESINHEAVY"/>
</dbReference>
<evidence type="ECO:0000256" key="3">
    <source>
        <dbReference type="ARBA" id="ARBA00022574"/>
    </source>
</evidence>
<keyword evidence="8 12" id="KW-0175">Coiled coil</keyword>
<gene>
    <name evidence="15" type="ORF">INT46_006497</name>
</gene>
<dbReference type="InterPro" id="IPR001752">
    <property type="entry name" value="Kinesin_motor_dom"/>
</dbReference>
<dbReference type="InterPro" id="IPR027640">
    <property type="entry name" value="Kinesin-like_fam"/>
</dbReference>
<feature type="region of interest" description="Disordered" evidence="13">
    <location>
        <begin position="242"/>
        <end position="262"/>
    </location>
</feature>
<feature type="region of interest" description="Disordered" evidence="13">
    <location>
        <begin position="567"/>
        <end position="617"/>
    </location>
</feature>
<dbReference type="PANTHER" id="PTHR47969:SF15">
    <property type="entry name" value="CHROMOSOME-ASSOCIATED KINESIN KIF4A-RELATED"/>
    <property type="match status" value="1"/>
</dbReference>
<feature type="coiled-coil region" evidence="12">
    <location>
        <begin position="524"/>
        <end position="551"/>
    </location>
</feature>
<feature type="compositionally biased region" description="Polar residues" evidence="13">
    <location>
        <begin position="1402"/>
        <end position="1419"/>
    </location>
</feature>
<feature type="coiled-coil region" evidence="12">
    <location>
        <begin position="1069"/>
        <end position="1096"/>
    </location>
</feature>
<dbReference type="GO" id="GO:0005875">
    <property type="term" value="C:microtubule associated complex"/>
    <property type="evidence" value="ECO:0007669"/>
    <property type="project" value="TreeGrafter"/>
</dbReference>
<evidence type="ECO:0000313" key="16">
    <source>
        <dbReference type="Proteomes" id="UP000650833"/>
    </source>
</evidence>
<comment type="subcellular location">
    <subcellularLocation>
        <location evidence="1">Cytoplasm</location>
        <location evidence="1">Cytoskeleton</location>
    </subcellularLocation>
</comment>
<feature type="compositionally biased region" description="Low complexity" evidence="13">
    <location>
        <begin position="1469"/>
        <end position="1489"/>
    </location>
</feature>
<feature type="compositionally biased region" description="Basic residues" evidence="13">
    <location>
        <begin position="588"/>
        <end position="599"/>
    </location>
</feature>
<dbReference type="GO" id="GO:0007052">
    <property type="term" value="P:mitotic spindle organization"/>
    <property type="evidence" value="ECO:0007669"/>
    <property type="project" value="TreeGrafter"/>
</dbReference>
<dbReference type="EMBL" id="JAEPRC010000248">
    <property type="protein sequence ID" value="KAG2202825.1"/>
    <property type="molecule type" value="Genomic_DNA"/>
</dbReference>
<comment type="caution">
    <text evidence="15">The sequence shown here is derived from an EMBL/GenBank/DDBJ whole genome shotgun (WGS) entry which is preliminary data.</text>
</comment>
<dbReference type="GO" id="GO:0051231">
    <property type="term" value="P:spindle elongation"/>
    <property type="evidence" value="ECO:0007669"/>
    <property type="project" value="TreeGrafter"/>
</dbReference>
<evidence type="ECO:0000256" key="12">
    <source>
        <dbReference type="SAM" id="Coils"/>
    </source>
</evidence>
<evidence type="ECO:0000256" key="9">
    <source>
        <dbReference type="ARBA" id="ARBA00023175"/>
    </source>
</evidence>
<dbReference type="GO" id="GO:0007018">
    <property type="term" value="P:microtubule-based movement"/>
    <property type="evidence" value="ECO:0007669"/>
    <property type="project" value="InterPro"/>
</dbReference>
<dbReference type="InterPro" id="IPR036961">
    <property type="entry name" value="Kinesin_motor_dom_sf"/>
</dbReference>
<evidence type="ECO:0000256" key="13">
    <source>
        <dbReference type="SAM" id="MobiDB-lite"/>
    </source>
</evidence>
<keyword evidence="5" id="KW-0677">Repeat</keyword>
<evidence type="ECO:0000256" key="10">
    <source>
        <dbReference type="ARBA" id="ARBA00023212"/>
    </source>
</evidence>
<name>A0A8H7R2R3_9FUNG</name>
<keyword evidence="6 11" id="KW-0547">Nucleotide-binding</keyword>
<keyword evidence="3" id="KW-0853">WD repeat</keyword>
<evidence type="ECO:0000256" key="8">
    <source>
        <dbReference type="ARBA" id="ARBA00023054"/>
    </source>
</evidence>
<dbReference type="PROSITE" id="PS50067">
    <property type="entry name" value="KINESIN_MOTOR_2"/>
    <property type="match status" value="1"/>
</dbReference>
<dbReference type="GO" id="GO:0003777">
    <property type="term" value="F:microtubule motor activity"/>
    <property type="evidence" value="ECO:0007669"/>
    <property type="project" value="InterPro"/>
</dbReference>
<dbReference type="SUPFAM" id="SSF52540">
    <property type="entry name" value="P-loop containing nucleoside triphosphate hydrolases"/>
    <property type="match status" value="1"/>
</dbReference>
<keyword evidence="9 11" id="KW-0505">Motor protein</keyword>
<evidence type="ECO:0000256" key="4">
    <source>
        <dbReference type="ARBA" id="ARBA00022701"/>
    </source>
</evidence>
<keyword evidence="10" id="KW-0206">Cytoskeleton</keyword>
<proteinExistence type="inferred from homology"/>
<keyword evidence="4" id="KW-0493">Microtubule</keyword>
<feature type="region of interest" description="Disordered" evidence="13">
    <location>
        <begin position="1292"/>
        <end position="1330"/>
    </location>
</feature>
<feature type="coiled-coil region" evidence="12">
    <location>
        <begin position="795"/>
        <end position="833"/>
    </location>
</feature>
<dbReference type="PANTHER" id="PTHR47969">
    <property type="entry name" value="CHROMOSOME-ASSOCIATED KINESIN KIF4A-RELATED"/>
    <property type="match status" value="1"/>
</dbReference>
<protein>
    <recommendedName>
        <fullName evidence="14">Kinesin motor domain-containing protein</fullName>
    </recommendedName>
</protein>
<evidence type="ECO:0000256" key="11">
    <source>
        <dbReference type="PROSITE-ProRule" id="PRU00283"/>
    </source>
</evidence>
<dbReference type="GO" id="GO:0005874">
    <property type="term" value="C:microtubule"/>
    <property type="evidence" value="ECO:0007669"/>
    <property type="project" value="UniProtKB-KW"/>
</dbReference>
<keyword evidence="7 11" id="KW-0067">ATP-binding</keyword>
<feature type="compositionally biased region" description="Polar residues" evidence="13">
    <location>
        <begin position="600"/>
        <end position="613"/>
    </location>
</feature>
<keyword evidence="2" id="KW-0963">Cytoplasm</keyword>
<feature type="compositionally biased region" description="Low complexity" evidence="13">
    <location>
        <begin position="1621"/>
        <end position="1641"/>
    </location>
</feature>
<dbReference type="Gene3D" id="3.40.850.10">
    <property type="entry name" value="Kinesin motor domain"/>
    <property type="match status" value="1"/>
</dbReference>
<dbReference type="Pfam" id="PF25764">
    <property type="entry name" value="KIF21A_4th"/>
    <property type="match status" value="1"/>
</dbReference>
<dbReference type="OrthoDB" id="3176171at2759"/>